<dbReference type="InterPro" id="IPR013783">
    <property type="entry name" value="Ig-like_fold"/>
</dbReference>
<evidence type="ECO:0000256" key="3">
    <source>
        <dbReference type="ARBA" id="ARBA00022989"/>
    </source>
</evidence>
<keyword evidence="2 6" id="KW-0812">Transmembrane</keyword>
<organism evidence="9 10">
    <name type="scientific">Tortispora caseinolytica NRRL Y-17796</name>
    <dbReference type="NCBI Taxonomy" id="767744"/>
    <lineage>
        <taxon>Eukaryota</taxon>
        <taxon>Fungi</taxon>
        <taxon>Dikarya</taxon>
        <taxon>Ascomycota</taxon>
        <taxon>Saccharomycotina</taxon>
        <taxon>Trigonopsidomycetes</taxon>
        <taxon>Trigonopsidales</taxon>
        <taxon>Trigonopsidaceae</taxon>
        <taxon>Tortispora</taxon>
    </lineage>
</organism>
<keyword evidence="10" id="KW-1185">Reference proteome</keyword>
<feature type="compositionally biased region" description="Polar residues" evidence="5">
    <location>
        <begin position="627"/>
        <end position="644"/>
    </location>
</feature>
<dbReference type="GO" id="GO:0071944">
    <property type="term" value="C:cell periphery"/>
    <property type="evidence" value="ECO:0007669"/>
    <property type="project" value="UniProtKB-ARBA"/>
</dbReference>
<dbReference type="SMART" id="SM00736">
    <property type="entry name" value="CADG"/>
    <property type="match status" value="2"/>
</dbReference>
<dbReference type="PANTHER" id="PTHR15549:SF26">
    <property type="entry name" value="AXIAL BUDDING PATTERN PROTEIN 2-RELATED"/>
    <property type="match status" value="1"/>
</dbReference>
<dbReference type="EMBL" id="KV453842">
    <property type="protein sequence ID" value="ODV90478.1"/>
    <property type="molecule type" value="Genomic_DNA"/>
</dbReference>
<evidence type="ECO:0000256" key="1">
    <source>
        <dbReference type="ARBA" id="ARBA00004167"/>
    </source>
</evidence>
<feature type="region of interest" description="Disordered" evidence="5">
    <location>
        <begin position="436"/>
        <end position="467"/>
    </location>
</feature>
<sequence length="927" mass="98903">MIISHTHIYILLVLAAQTLATVSLSYAFNSQLPLIARPSEPYEFVIASSTYQTDASDLVYGLSGGPDWLNFDNTTLTLSGTPPSIDVANETIVFGLTGSDSAGGFLNSTSYIILSASKAPAVRDSVSNQLHTFGNTDGSNGLVYNPGEDFSIYFSTDTFGQPSSAQDSSLPIVDYYGISSDNTPLPPWIKFDSENLTFTGTTPQVNSDIAPAERYGFKLIATDIRGFSAVYQTFYLAIGAHSLYVNLSDAQITVNATARDHFSYEIPLSSFVLDGKQIEAANISKMTCNATGWLSFDESTFTLSGIPETASDSQTNIQVTLYDTFGDTASLSLNVQVIGSIFLSPIPTWNVTAGTAVNYTLPDSILAQSSSDVEITAAFSPSNLGDWLTYDQNTRTFSGTVPSDFTSATITLTAKSGDNSDTTEFTIQSTTTFATTTSSSVSPTATGTTSSTASAFPTAATDNEDGGSSSKTVAIACGVAIPLAVIAIAALVFFFCCRRRRQKTDEENYGDGYASKAASPYGPPTFPDPDDEGDLMYEKKFGENDSNRFSSIDMFQVGDDGKVYSMMDTSIPSHRLSMNGLVNSDSQNGISGSAAAAAAAAGIVASGPVPDPRGPPGHSQPRRSWRDTTTSSNYDGNNNNRDSMNSLATVATNELFSVRLVDDGEEGVDSRRSSGNFVPAGGPGRSRSSIMKLNKPFDGIQEEDEEQDITMGSSSYGRPTDSTFGSQAFTAQPGFSSEGASSDGEQNEEWATEESSAFDDYQSIGTYTTSASDDVTRQGQAIPTFDTVSDSLHHSNSRGTNSTTRTSGVFEVMTGEDGEAVWRRRESDFETPRAPHADWNAGSVHSQTFASPGASTLVGAGVEVSPLPRSINSFTRRTSETADNIHVDDRSIDRAQLVDPEIRGRTSHDSPSHDKFRRSISAEMAFI</sequence>
<keyword evidence="7" id="KW-0732">Signal</keyword>
<proteinExistence type="predicted"/>
<protein>
    <recommendedName>
        <fullName evidence="8">Dystroglycan-type cadherin-like domain-containing protein</fullName>
    </recommendedName>
</protein>
<feature type="region of interest" description="Disordered" evidence="5">
    <location>
        <begin position="702"/>
        <end position="761"/>
    </location>
</feature>
<feature type="compositionally biased region" description="Polar residues" evidence="5">
    <location>
        <begin position="710"/>
        <end position="744"/>
    </location>
</feature>
<feature type="region of interest" description="Disordered" evidence="5">
    <location>
        <begin position="665"/>
        <end position="690"/>
    </location>
</feature>
<dbReference type="GO" id="GO:0016020">
    <property type="term" value="C:membrane"/>
    <property type="evidence" value="ECO:0007669"/>
    <property type="project" value="UniProtKB-SubCell"/>
</dbReference>
<accession>A0A1E4TFN2</accession>
<dbReference type="PANTHER" id="PTHR15549">
    <property type="entry name" value="PAIRED IMMUNOGLOBULIN-LIKE TYPE 2 RECEPTOR"/>
    <property type="match status" value="1"/>
</dbReference>
<evidence type="ECO:0000256" key="7">
    <source>
        <dbReference type="SAM" id="SignalP"/>
    </source>
</evidence>
<gene>
    <name evidence="9" type="ORF">CANCADRAFT_106911</name>
</gene>
<feature type="compositionally biased region" description="Low complexity" evidence="5">
    <location>
        <begin position="436"/>
        <end position="461"/>
    </location>
</feature>
<feature type="domain" description="Dystroglycan-type cadherin-like" evidence="8">
    <location>
        <begin position="23"/>
        <end position="123"/>
    </location>
</feature>
<evidence type="ECO:0000256" key="4">
    <source>
        <dbReference type="ARBA" id="ARBA00023136"/>
    </source>
</evidence>
<dbReference type="InterPro" id="IPR051694">
    <property type="entry name" value="Immunoregulatory_rcpt-like"/>
</dbReference>
<evidence type="ECO:0000313" key="10">
    <source>
        <dbReference type="Proteomes" id="UP000095023"/>
    </source>
</evidence>
<dbReference type="SUPFAM" id="SSF49313">
    <property type="entry name" value="Cadherin-like"/>
    <property type="match status" value="4"/>
</dbReference>
<dbReference type="GO" id="GO:0005509">
    <property type="term" value="F:calcium ion binding"/>
    <property type="evidence" value="ECO:0007669"/>
    <property type="project" value="InterPro"/>
</dbReference>
<dbReference type="Pfam" id="PF05345">
    <property type="entry name" value="He_PIG"/>
    <property type="match status" value="4"/>
</dbReference>
<keyword evidence="4 6" id="KW-0472">Membrane</keyword>
<evidence type="ECO:0000256" key="2">
    <source>
        <dbReference type="ARBA" id="ARBA00022692"/>
    </source>
</evidence>
<dbReference type="Gene3D" id="2.60.40.10">
    <property type="entry name" value="Immunoglobulins"/>
    <property type="match status" value="4"/>
</dbReference>
<feature type="signal peptide" evidence="7">
    <location>
        <begin position="1"/>
        <end position="20"/>
    </location>
</feature>
<dbReference type="InterPro" id="IPR015919">
    <property type="entry name" value="Cadherin-like_sf"/>
</dbReference>
<reference evidence="10" key="1">
    <citation type="submission" date="2016-02" db="EMBL/GenBank/DDBJ databases">
        <title>Comparative genomics of biotechnologically important yeasts.</title>
        <authorList>
            <consortium name="DOE Joint Genome Institute"/>
            <person name="Riley R."/>
            <person name="Haridas S."/>
            <person name="Wolfe K.H."/>
            <person name="Lopes M.R."/>
            <person name="Hittinger C.T."/>
            <person name="Goker M."/>
            <person name="Salamov A."/>
            <person name="Wisecaver J."/>
            <person name="Long T.M."/>
            <person name="Aerts A.L."/>
            <person name="Barry K."/>
            <person name="Choi C."/>
            <person name="Clum A."/>
            <person name="Coughlan A.Y."/>
            <person name="Deshpande S."/>
            <person name="Douglass A.P."/>
            <person name="Hanson S.J."/>
            <person name="Klenk H.-P."/>
            <person name="Labutti K."/>
            <person name="Lapidus A."/>
            <person name="Lindquist E."/>
            <person name="Lipzen A."/>
            <person name="Meier-Kolthoff J.P."/>
            <person name="Ohm R.A."/>
            <person name="Otillar R.P."/>
            <person name="Pangilinan J."/>
            <person name="Peng Y."/>
            <person name="Rokas A."/>
            <person name="Rosa C.A."/>
            <person name="Scheuner C."/>
            <person name="Sibirny A.A."/>
            <person name="Slot J.C."/>
            <person name="Stielow J.B."/>
            <person name="Sun H."/>
            <person name="Kurtzman C.P."/>
            <person name="Blackwell M."/>
            <person name="Jeffries T.W."/>
            <person name="Grigoriev I.V."/>
        </authorList>
    </citation>
    <scope>NUCLEOTIDE SEQUENCE [LARGE SCALE GENOMIC DNA]</scope>
    <source>
        <strain evidence="10">NRRL Y-17796</strain>
    </source>
</reference>
<dbReference type="AlphaFoldDB" id="A0A1E4TFN2"/>
<dbReference type="OrthoDB" id="41532at2759"/>
<evidence type="ECO:0000313" key="9">
    <source>
        <dbReference type="EMBL" id="ODV90478.1"/>
    </source>
</evidence>
<dbReference type="Proteomes" id="UP000095023">
    <property type="component" value="Unassembled WGS sequence"/>
</dbReference>
<comment type="subcellular location">
    <subcellularLocation>
        <location evidence="1">Membrane</location>
        <topology evidence="1">Single-pass membrane protein</topology>
    </subcellularLocation>
</comment>
<dbReference type="InterPro" id="IPR006644">
    <property type="entry name" value="Cadg"/>
</dbReference>
<evidence type="ECO:0000256" key="5">
    <source>
        <dbReference type="SAM" id="MobiDB-lite"/>
    </source>
</evidence>
<feature type="transmembrane region" description="Helical" evidence="6">
    <location>
        <begin position="473"/>
        <end position="496"/>
    </location>
</feature>
<keyword evidence="3 6" id="KW-1133">Transmembrane helix</keyword>
<evidence type="ECO:0000259" key="8">
    <source>
        <dbReference type="SMART" id="SM00736"/>
    </source>
</evidence>
<feature type="region of interest" description="Disordered" evidence="5">
    <location>
        <begin position="786"/>
        <end position="813"/>
    </location>
</feature>
<feature type="chain" id="PRO_5009163213" description="Dystroglycan-type cadherin-like domain-containing protein" evidence="7">
    <location>
        <begin position="21"/>
        <end position="927"/>
    </location>
</feature>
<feature type="region of interest" description="Disordered" evidence="5">
    <location>
        <begin position="605"/>
        <end position="644"/>
    </location>
</feature>
<name>A0A1E4TFN2_9ASCO</name>
<evidence type="ECO:0000256" key="6">
    <source>
        <dbReference type="SAM" id="Phobius"/>
    </source>
</evidence>
<feature type="domain" description="Dystroglycan-type cadherin-like" evidence="8">
    <location>
        <begin position="134"/>
        <end position="245"/>
    </location>
</feature>
<feature type="compositionally biased region" description="Low complexity" evidence="5">
    <location>
        <begin position="797"/>
        <end position="808"/>
    </location>
</feature>
<dbReference type="CDD" id="cd12087">
    <property type="entry name" value="TM_EGFR-like"/>
    <property type="match status" value="1"/>
</dbReference>